<comment type="caution">
    <text evidence="1">The sequence shown here is derived from an EMBL/GenBank/DDBJ whole genome shotgun (WGS) entry which is preliminary data.</text>
</comment>
<dbReference type="EMBL" id="CAXAMN010007892">
    <property type="protein sequence ID" value="CAK9023356.1"/>
    <property type="molecule type" value="Genomic_DNA"/>
</dbReference>
<dbReference type="Proteomes" id="UP001642484">
    <property type="component" value="Unassembled WGS sequence"/>
</dbReference>
<name>A0ABP0K972_9DINO</name>
<gene>
    <name evidence="1" type="ORF">CCMP2556_LOCUS15202</name>
</gene>
<evidence type="ECO:0000313" key="1">
    <source>
        <dbReference type="EMBL" id="CAK9023356.1"/>
    </source>
</evidence>
<protein>
    <submittedName>
        <fullName evidence="1">Uncharacterized protein</fullName>
    </submittedName>
</protein>
<reference evidence="1 2" key="1">
    <citation type="submission" date="2024-02" db="EMBL/GenBank/DDBJ databases">
        <authorList>
            <person name="Chen Y."/>
            <person name="Shah S."/>
            <person name="Dougan E. K."/>
            <person name="Thang M."/>
            <person name="Chan C."/>
        </authorList>
    </citation>
    <scope>NUCLEOTIDE SEQUENCE [LARGE SCALE GENOMIC DNA]</scope>
</reference>
<proteinExistence type="predicted"/>
<accession>A0ABP0K972</accession>
<evidence type="ECO:0000313" key="2">
    <source>
        <dbReference type="Proteomes" id="UP001642484"/>
    </source>
</evidence>
<sequence length="475" mass="53939">MIIYRNCYAAVLLEIAMRAARSLKTLIPVADREDGPAFLEGQLVKIRQTSEEEAKRVFDASGIHWNSAKAQLLGSVGELRSAAENYYAVYTPDRSDWWRWPLSMLEEADSKDISAFDRVNFQIGDLVKIRKLDQNEAKRLCSVHDTLPWEPNWTDEVEGVTWKSSMAQLLGLVGKVETRQKDCCLVSFGDSSVWWPLTMLEAAVCPQGHLLHLAMADFHICSKCGCGLTDSAAHCGECHLHFCSHCMQEQVDFRQSLEVGARVEGCEIRGDQLVLWLVRFLKNAAEVDWNDCPGDSLPFLRGDQCRISEIEGSWFRSGYLWAPLAAVEQHDVDNAEIIFDGKDDADPYQDEWASTSTELKEKPSMFALVAREKLLLCESCYQLCNKPSSCALCNSTTNLRPSYRERWELSTPGLDEICPKEAWPGQDCEVHAEQGEAFLRKQMAALVGELTRQRMEIQQLRWEKEEMRRELALRG</sequence>
<keyword evidence="2" id="KW-1185">Reference proteome</keyword>
<organism evidence="1 2">
    <name type="scientific">Durusdinium trenchii</name>
    <dbReference type="NCBI Taxonomy" id="1381693"/>
    <lineage>
        <taxon>Eukaryota</taxon>
        <taxon>Sar</taxon>
        <taxon>Alveolata</taxon>
        <taxon>Dinophyceae</taxon>
        <taxon>Suessiales</taxon>
        <taxon>Symbiodiniaceae</taxon>
        <taxon>Durusdinium</taxon>
    </lineage>
</organism>